<evidence type="ECO:0000313" key="2">
    <source>
        <dbReference type="Proteomes" id="UP000269974"/>
    </source>
</evidence>
<protein>
    <recommendedName>
        <fullName evidence="3">Phage capsid protein</fullName>
    </recommendedName>
</protein>
<sequence>MAVTLEAAAQNAVDDLDLSIINEFRTSTLIDALPFEDAVNPIGGGGTLTYSYRRETALADAAFRAINTEYTPANLPPTTRHSVDLHPLGGAFEVDRVFRNVGPAQTNEISRNMSAVIRAASAKFSETFITGDSSAQVNSFDGLSKTLAGTTTEVLDTSEFDISGAMTEEKAWAMLDLLDALLAKVEGTGRRVIIANDKFIRKAIAAARRLSVHVEKPGPLHSYRHYYGDVELIDAGKGPGQNKDIIANDKAQGTDVYAARLALDGVHGVSLAGQPLVQYWLPNFNQARAVHRGEVELGPVAVAMKSTKAAAVFRGVKL</sequence>
<dbReference type="EMBL" id="UYIO01000001">
    <property type="protein sequence ID" value="VDG76170.1"/>
    <property type="molecule type" value="Genomic_DNA"/>
</dbReference>
<comment type="caution">
    <text evidence="1">The sequence shown here is derived from an EMBL/GenBank/DDBJ whole genome shotgun (WGS) entry which is preliminary data.</text>
</comment>
<dbReference type="NCBIfam" id="NF045672">
    <property type="entry name" value="MCP_gp7_epsi_15"/>
    <property type="match status" value="1"/>
</dbReference>
<gene>
    <name evidence="1" type="ORF">NCTC10327_00836</name>
</gene>
<dbReference type="Proteomes" id="UP000269974">
    <property type="component" value="Unassembled WGS sequence"/>
</dbReference>
<name>A0A7Z9C871_9ACTO</name>
<reference evidence="1 2" key="1">
    <citation type="submission" date="2018-11" db="EMBL/GenBank/DDBJ databases">
        <authorList>
            <consortium name="Pathogen Informatics"/>
        </authorList>
    </citation>
    <scope>NUCLEOTIDE SEQUENCE [LARGE SCALE GENOMIC DNA]</scope>
    <source>
        <strain evidence="1 2">NCTC10327</strain>
    </source>
</reference>
<dbReference type="AlphaFoldDB" id="A0A7Z9C871"/>
<accession>A0A7Z9C871</accession>
<evidence type="ECO:0000313" key="1">
    <source>
        <dbReference type="EMBL" id="VDG76170.1"/>
    </source>
</evidence>
<dbReference type="RefSeq" id="WP_185933905.1">
    <property type="nucleotide sequence ID" value="NZ_UYIO01000001.1"/>
</dbReference>
<organism evidence="1 2">
    <name type="scientific">Actinobaculum suis</name>
    <dbReference type="NCBI Taxonomy" id="1657"/>
    <lineage>
        <taxon>Bacteria</taxon>
        <taxon>Bacillati</taxon>
        <taxon>Actinomycetota</taxon>
        <taxon>Actinomycetes</taxon>
        <taxon>Actinomycetales</taxon>
        <taxon>Actinomycetaceae</taxon>
        <taxon>Actinobaculum</taxon>
    </lineage>
</organism>
<proteinExistence type="predicted"/>
<dbReference type="InterPro" id="IPR048813">
    <property type="entry name" value="GP7-like"/>
</dbReference>
<evidence type="ECO:0008006" key="3">
    <source>
        <dbReference type="Google" id="ProtNLM"/>
    </source>
</evidence>